<comment type="caution">
    <text evidence="1">The sequence shown here is derived from an EMBL/GenBank/DDBJ whole genome shotgun (WGS) entry which is preliminary data.</text>
</comment>
<name>A0AAU9I7J2_9CILI</name>
<evidence type="ECO:0000313" key="1">
    <source>
        <dbReference type="EMBL" id="CAG9309935.1"/>
    </source>
</evidence>
<protein>
    <recommendedName>
        <fullName evidence="3">Sin1 middle CRIM domain-containing protein</fullName>
    </recommendedName>
</protein>
<evidence type="ECO:0008006" key="3">
    <source>
        <dbReference type="Google" id="ProtNLM"/>
    </source>
</evidence>
<sequence>MEFSEAAELKQVVKINMGMMDQYAASPEMSEDILMKYQSFPSNLLGSTPKNSFTSNLQRYRSDSDFFSEGLGQENRTSDTANLDWNRNIEIVKDEEYLQSTNQPQVSSLTESIKNKSKFESEPSENQILIHVYFFETTNSIDIMISPNITVANLKRAIISKYLKSPLAKTTPLPNGTNPNAYEIWLMDDYEMVPDTDFFIDENTTLSDLTADALAFCCSSTYISEDSKIKSASLRRLSEISQGTVIKVLFHSNWTVLSVNPKQKLRDLMGILSRKFSWSISPYTHEFRMDVEIDENFTTEECPVDIDMYVKTLKTTELKLCKKKFKDSPPGSPRSLSQGKRFEVVEITKDGKTEKILTITKHFVSTESIESQELASLNLMTIWEEDQNPIRISSIENVWIDTVETKKFYIQYQEKTKIKQRVFEAKLVYIACVIEKEINYMRNAYSE</sequence>
<gene>
    <name evidence="1" type="ORF">BSTOLATCC_MIC149</name>
</gene>
<proteinExistence type="predicted"/>
<evidence type="ECO:0000313" key="2">
    <source>
        <dbReference type="Proteomes" id="UP001162131"/>
    </source>
</evidence>
<organism evidence="1 2">
    <name type="scientific">Blepharisma stoltei</name>
    <dbReference type="NCBI Taxonomy" id="1481888"/>
    <lineage>
        <taxon>Eukaryota</taxon>
        <taxon>Sar</taxon>
        <taxon>Alveolata</taxon>
        <taxon>Ciliophora</taxon>
        <taxon>Postciliodesmatophora</taxon>
        <taxon>Heterotrichea</taxon>
        <taxon>Heterotrichida</taxon>
        <taxon>Blepharismidae</taxon>
        <taxon>Blepharisma</taxon>
    </lineage>
</organism>
<dbReference type="AlphaFoldDB" id="A0AAU9I7J2"/>
<keyword evidence="2" id="KW-1185">Reference proteome</keyword>
<accession>A0AAU9I7J2</accession>
<reference evidence="1" key="1">
    <citation type="submission" date="2021-09" db="EMBL/GenBank/DDBJ databases">
        <authorList>
            <consortium name="AG Swart"/>
            <person name="Singh M."/>
            <person name="Singh A."/>
            <person name="Seah K."/>
            <person name="Emmerich C."/>
        </authorList>
    </citation>
    <scope>NUCLEOTIDE SEQUENCE</scope>
    <source>
        <strain evidence="1">ATCC30299</strain>
    </source>
</reference>
<dbReference type="Proteomes" id="UP001162131">
    <property type="component" value="Unassembled WGS sequence"/>
</dbReference>
<dbReference type="EMBL" id="CAJZBQ010000001">
    <property type="protein sequence ID" value="CAG9309935.1"/>
    <property type="molecule type" value="Genomic_DNA"/>
</dbReference>